<reference evidence="3 4" key="1">
    <citation type="submission" date="2013-12" db="EMBL/GenBank/DDBJ databases">
        <authorList>
            <person name="Cubeta M."/>
            <person name="Pakala S."/>
            <person name="Fedorova N."/>
            <person name="Thomas E."/>
            <person name="Dean R."/>
            <person name="Jabaji S."/>
            <person name="Neate S."/>
            <person name="Toda T."/>
            <person name="Tavantzis S."/>
            <person name="Vilgalys R."/>
            <person name="Bharathan N."/>
            <person name="Pakala S."/>
            <person name="Losada L.S."/>
            <person name="Zafar N."/>
            <person name="Nierman W."/>
        </authorList>
    </citation>
    <scope>NUCLEOTIDE SEQUENCE [LARGE SCALE GENOMIC DNA]</scope>
    <source>
        <strain evidence="3 4">123E</strain>
    </source>
</reference>
<protein>
    <submittedName>
        <fullName evidence="3">Putative carbohydrate esterase family 4 protein</fullName>
    </submittedName>
</protein>
<feature type="signal peptide" evidence="2">
    <location>
        <begin position="1"/>
        <end position="22"/>
    </location>
</feature>
<feature type="transmembrane region" description="Helical" evidence="1">
    <location>
        <begin position="121"/>
        <end position="144"/>
    </location>
</feature>
<keyword evidence="2" id="KW-0732">Signal</keyword>
<dbReference type="HOGENOM" id="CLU_1138532_0_0_1"/>
<comment type="caution">
    <text evidence="3">The sequence shown here is derived from an EMBL/GenBank/DDBJ whole genome shotgun (WGS) entry which is preliminary data.</text>
</comment>
<dbReference type="Proteomes" id="UP000027456">
    <property type="component" value="Unassembled WGS sequence"/>
</dbReference>
<evidence type="ECO:0000256" key="2">
    <source>
        <dbReference type="SAM" id="SignalP"/>
    </source>
</evidence>
<dbReference type="STRING" id="1423351.A0A074RXE2"/>
<proteinExistence type="predicted"/>
<keyword evidence="1" id="KW-0472">Membrane</keyword>
<evidence type="ECO:0000256" key="1">
    <source>
        <dbReference type="SAM" id="Phobius"/>
    </source>
</evidence>
<name>A0A074RXE2_9AGAM</name>
<organism evidence="3 4">
    <name type="scientific">Rhizoctonia solani 123E</name>
    <dbReference type="NCBI Taxonomy" id="1423351"/>
    <lineage>
        <taxon>Eukaryota</taxon>
        <taxon>Fungi</taxon>
        <taxon>Dikarya</taxon>
        <taxon>Basidiomycota</taxon>
        <taxon>Agaricomycotina</taxon>
        <taxon>Agaricomycetes</taxon>
        <taxon>Cantharellales</taxon>
        <taxon>Ceratobasidiaceae</taxon>
        <taxon>Rhizoctonia</taxon>
    </lineage>
</organism>
<gene>
    <name evidence="3" type="ORF">V565_088670</name>
</gene>
<accession>A0A074RXE2</accession>
<evidence type="ECO:0000313" key="3">
    <source>
        <dbReference type="EMBL" id="KEP50005.1"/>
    </source>
</evidence>
<keyword evidence="1" id="KW-1133">Transmembrane helix</keyword>
<evidence type="ECO:0000313" key="4">
    <source>
        <dbReference type="Proteomes" id="UP000027456"/>
    </source>
</evidence>
<keyword evidence="4" id="KW-1185">Reference proteome</keyword>
<dbReference type="AlphaFoldDB" id="A0A074RXE2"/>
<sequence>MQFLAKLALAGAVASSFLGALAVPLQSSKVPRQLAQVITQCTVPNTVALTFDDGPYASRSLSTETTLAASTTRTTSSASSTSTTRAISWRLTLGATKTWQPFPGTKSTMRCGALKKLSRGLLVSFLLSCALPLAVTMIMFLRLLPCASKKLPSGTLIVATLLVLLRPNLSRSTLTLPTNARQPSLHSITRPMSELHTRSFPTLSLCFRLRGTGLSLLPSASASSHTSLSAPLPRYVLSVLFSAP</sequence>
<dbReference type="EMBL" id="AZST01000298">
    <property type="protein sequence ID" value="KEP50005.1"/>
    <property type="molecule type" value="Genomic_DNA"/>
</dbReference>
<feature type="chain" id="PRO_5001698310" evidence="2">
    <location>
        <begin position="23"/>
        <end position="244"/>
    </location>
</feature>
<keyword evidence="1" id="KW-0812">Transmembrane</keyword>